<gene>
    <name evidence="3" type="ORF">D9615_007492</name>
</gene>
<dbReference type="InterPro" id="IPR001623">
    <property type="entry name" value="DnaJ_domain"/>
</dbReference>
<dbReference type="Gene3D" id="1.10.287.110">
    <property type="entry name" value="DnaJ domain"/>
    <property type="match status" value="1"/>
</dbReference>
<dbReference type="SMART" id="SM00271">
    <property type="entry name" value="DnaJ"/>
    <property type="match status" value="1"/>
</dbReference>
<evidence type="ECO:0000259" key="2">
    <source>
        <dbReference type="PROSITE" id="PS50076"/>
    </source>
</evidence>
<proteinExistence type="predicted"/>
<evidence type="ECO:0000256" key="1">
    <source>
        <dbReference type="SAM" id="MobiDB-lite"/>
    </source>
</evidence>
<dbReference type="PANTHER" id="PTHR43948">
    <property type="entry name" value="DNAJ HOMOLOG SUBFAMILY B"/>
    <property type="match status" value="1"/>
</dbReference>
<dbReference type="InterPro" id="IPR018253">
    <property type="entry name" value="DnaJ_domain_CS"/>
</dbReference>
<dbReference type="EMBL" id="JAACJP010000040">
    <property type="protein sequence ID" value="KAF5373228.1"/>
    <property type="molecule type" value="Genomic_DNA"/>
</dbReference>
<evidence type="ECO:0000313" key="3">
    <source>
        <dbReference type="EMBL" id="KAF5373228.1"/>
    </source>
</evidence>
<dbReference type="PROSITE" id="PS50076">
    <property type="entry name" value="DNAJ_2"/>
    <property type="match status" value="1"/>
</dbReference>
<keyword evidence="4" id="KW-1185">Reference proteome</keyword>
<dbReference type="InterPro" id="IPR036869">
    <property type="entry name" value="J_dom_sf"/>
</dbReference>
<dbReference type="PRINTS" id="PR00625">
    <property type="entry name" value="JDOMAIN"/>
</dbReference>
<sequence>MQSCTLYDILGIRPSASIEEVRKAYRRKALQTHPDKLDQNATGEDKRRAENKFRKIREAFDVLGDPHKRREYDAYTNTVNESRANWSDNLKERMKEREEWARVQEEKHRMRMEALREQRRAAYGGDQKEVPKEVKEMVDAINLAINEARPGWLERLRKAQQMKADSETKRARQRA</sequence>
<feature type="domain" description="J" evidence="2">
    <location>
        <begin position="5"/>
        <end position="76"/>
    </location>
</feature>
<dbReference type="OrthoDB" id="442087at2759"/>
<name>A0A8H5GY41_9AGAR</name>
<dbReference type="PROSITE" id="PS00636">
    <property type="entry name" value="DNAJ_1"/>
    <property type="match status" value="1"/>
</dbReference>
<dbReference type="AlphaFoldDB" id="A0A8H5GY41"/>
<accession>A0A8H5GY41</accession>
<dbReference type="Proteomes" id="UP000565441">
    <property type="component" value="Unassembled WGS sequence"/>
</dbReference>
<reference evidence="3 4" key="1">
    <citation type="journal article" date="2020" name="ISME J.">
        <title>Uncovering the hidden diversity of litter-decomposition mechanisms in mushroom-forming fungi.</title>
        <authorList>
            <person name="Floudas D."/>
            <person name="Bentzer J."/>
            <person name="Ahren D."/>
            <person name="Johansson T."/>
            <person name="Persson P."/>
            <person name="Tunlid A."/>
        </authorList>
    </citation>
    <scope>NUCLEOTIDE SEQUENCE [LARGE SCALE GENOMIC DNA]</scope>
    <source>
        <strain evidence="3 4">CBS 661.87</strain>
    </source>
</reference>
<dbReference type="SUPFAM" id="SSF46565">
    <property type="entry name" value="Chaperone J-domain"/>
    <property type="match status" value="1"/>
</dbReference>
<evidence type="ECO:0000313" key="4">
    <source>
        <dbReference type="Proteomes" id="UP000565441"/>
    </source>
</evidence>
<protein>
    <recommendedName>
        <fullName evidence="2">J domain-containing protein</fullName>
    </recommendedName>
</protein>
<feature type="region of interest" description="Disordered" evidence="1">
    <location>
        <begin position="29"/>
        <end position="50"/>
    </location>
</feature>
<comment type="caution">
    <text evidence="3">The sequence shown here is derived from an EMBL/GenBank/DDBJ whole genome shotgun (WGS) entry which is preliminary data.</text>
</comment>
<dbReference type="Pfam" id="PF00226">
    <property type="entry name" value="DnaJ"/>
    <property type="match status" value="1"/>
</dbReference>
<organism evidence="3 4">
    <name type="scientific">Tricholomella constricta</name>
    <dbReference type="NCBI Taxonomy" id="117010"/>
    <lineage>
        <taxon>Eukaryota</taxon>
        <taxon>Fungi</taxon>
        <taxon>Dikarya</taxon>
        <taxon>Basidiomycota</taxon>
        <taxon>Agaricomycotina</taxon>
        <taxon>Agaricomycetes</taxon>
        <taxon>Agaricomycetidae</taxon>
        <taxon>Agaricales</taxon>
        <taxon>Tricholomatineae</taxon>
        <taxon>Lyophyllaceae</taxon>
        <taxon>Tricholomella</taxon>
    </lineage>
</organism>
<dbReference type="CDD" id="cd06257">
    <property type="entry name" value="DnaJ"/>
    <property type="match status" value="1"/>
</dbReference>
<dbReference type="PANTHER" id="PTHR43948:SF10">
    <property type="entry name" value="MRJ, ISOFORM E"/>
    <property type="match status" value="1"/>
</dbReference>
<feature type="compositionally biased region" description="Basic and acidic residues" evidence="1">
    <location>
        <begin position="33"/>
        <end position="50"/>
    </location>
</feature>